<keyword evidence="1" id="KW-1133">Transmembrane helix</keyword>
<feature type="transmembrane region" description="Helical" evidence="1">
    <location>
        <begin position="32"/>
        <end position="53"/>
    </location>
</feature>
<comment type="caution">
    <text evidence="2">The sequence shown here is derived from an EMBL/GenBank/DDBJ whole genome shotgun (WGS) entry which is preliminary data.</text>
</comment>
<organism evidence="2">
    <name type="scientific">Populus alba</name>
    <name type="common">White poplar</name>
    <dbReference type="NCBI Taxonomy" id="43335"/>
    <lineage>
        <taxon>Eukaryota</taxon>
        <taxon>Viridiplantae</taxon>
        <taxon>Streptophyta</taxon>
        <taxon>Embryophyta</taxon>
        <taxon>Tracheophyta</taxon>
        <taxon>Spermatophyta</taxon>
        <taxon>Magnoliopsida</taxon>
        <taxon>eudicotyledons</taxon>
        <taxon>Gunneridae</taxon>
        <taxon>Pentapetalae</taxon>
        <taxon>rosids</taxon>
        <taxon>fabids</taxon>
        <taxon>Malpighiales</taxon>
        <taxon>Salicaceae</taxon>
        <taxon>Saliceae</taxon>
        <taxon>Populus</taxon>
    </lineage>
</organism>
<keyword evidence="1" id="KW-0812">Transmembrane</keyword>
<keyword evidence="1" id="KW-0472">Membrane</keyword>
<gene>
    <name evidence="2" type="ORF">D5086_0000307360</name>
</gene>
<name>A0A4U5MHJ0_POPAL</name>
<proteinExistence type="predicted"/>
<evidence type="ECO:0000313" key="2">
    <source>
        <dbReference type="EMBL" id="TKR68796.1"/>
    </source>
</evidence>
<accession>A0A4U5MHJ0</accession>
<evidence type="ECO:0000256" key="1">
    <source>
        <dbReference type="SAM" id="Phobius"/>
    </source>
</evidence>
<dbReference type="AlphaFoldDB" id="A0A4U5MHJ0"/>
<sequence>MDGYGSEVIVNKSASPINWKCMNAFNFKNNSHLLQLLFIFINAFNVKIVTVIVERKEGKRTDRLPFGTIQNAASWRSMATGGHRAESATNSLYGCTSSDVKEIYEKFSLAFCSVKERKKHPSLAMEDNAACRLKDWTNTLTTSSKSTVTPTPPTHFFRVAMRPS</sequence>
<protein>
    <submittedName>
        <fullName evidence="2">Uncharacterized protein</fullName>
    </submittedName>
</protein>
<reference evidence="2" key="1">
    <citation type="submission" date="2018-10" db="EMBL/GenBank/DDBJ databases">
        <title>Population genomic analysis revealed the cold adaptation of white poplar.</title>
        <authorList>
            <person name="Liu Y.-J."/>
        </authorList>
    </citation>
    <scope>NUCLEOTIDE SEQUENCE [LARGE SCALE GENOMIC DNA]</scope>
    <source>
        <strain evidence="2">PAL-ZL1</strain>
    </source>
</reference>
<dbReference type="EMBL" id="RCHU01001198">
    <property type="protein sequence ID" value="TKR68796.1"/>
    <property type="molecule type" value="Genomic_DNA"/>
</dbReference>